<protein>
    <submittedName>
        <fullName evidence="1">6100_t:CDS:1</fullName>
    </submittedName>
</protein>
<dbReference type="Proteomes" id="UP000789860">
    <property type="component" value="Unassembled WGS sequence"/>
</dbReference>
<reference evidence="1" key="1">
    <citation type="submission" date="2021-06" db="EMBL/GenBank/DDBJ databases">
        <authorList>
            <person name="Kallberg Y."/>
            <person name="Tangrot J."/>
            <person name="Rosling A."/>
        </authorList>
    </citation>
    <scope>NUCLEOTIDE SEQUENCE</scope>
    <source>
        <strain evidence="1">AU212A</strain>
    </source>
</reference>
<dbReference type="EMBL" id="CAJVPM010004320">
    <property type="protein sequence ID" value="CAG8511807.1"/>
    <property type="molecule type" value="Genomic_DNA"/>
</dbReference>
<proteinExistence type="predicted"/>
<keyword evidence="2" id="KW-1185">Reference proteome</keyword>
<gene>
    <name evidence="1" type="ORF">SCALOS_LOCUS3690</name>
</gene>
<evidence type="ECO:0000313" key="2">
    <source>
        <dbReference type="Proteomes" id="UP000789860"/>
    </source>
</evidence>
<comment type="caution">
    <text evidence="1">The sequence shown here is derived from an EMBL/GenBank/DDBJ whole genome shotgun (WGS) entry which is preliminary data.</text>
</comment>
<feature type="non-terminal residue" evidence="1">
    <location>
        <position position="154"/>
    </location>
</feature>
<sequence length="154" mass="17552">MPPEFLDYDSNDQTDKNPYLVSSNNDANFNDENNPIPVVFVEGFMGPGKPSYWGSLQSLFSTPCENQYKDNLNEDENVGNSYHKIRRCIFVTPGCGSSLHDRAVEMFYQIKGGRVDYGKEHAQEYGHSRFGREYPGSYPEWSVSKPLHFLGHSL</sequence>
<organism evidence="1 2">
    <name type="scientific">Scutellospora calospora</name>
    <dbReference type="NCBI Taxonomy" id="85575"/>
    <lineage>
        <taxon>Eukaryota</taxon>
        <taxon>Fungi</taxon>
        <taxon>Fungi incertae sedis</taxon>
        <taxon>Mucoromycota</taxon>
        <taxon>Glomeromycotina</taxon>
        <taxon>Glomeromycetes</taxon>
        <taxon>Diversisporales</taxon>
        <taxon>Gigasporaceae</taxon>
        <taxon>Scutellospora</taxon>
    </lineage>
</organism>
<name>A0ACA9L574_9GLOM</name>
<accession>A0ACA9L574</accession>
<evidence type="ECO:0000313" key="1">
    <source>
        <dbReference type="EMBL" id="CAG8511807.1"/>
    </source>
</evidence>